<dbReference type="PANTHER" id="PTHR33116">
    <property type="entry name" value="REVERSE TRANSCRIPTASE ZINC-BINDING DOMAIN-CONTAINING PROTEIN-RELATED-RELATED"/>
    <property type="match status" value="1"/>
</dbReference>
<organism evidence="2">
    <name type="scientific">Sesamum radiatum</name>
    <name type="common">Black benniseed</name>
    <dbReference type="NCBI Taxonomy" id="300843"/>
    <lineage>
        <taxon>Eukaryota</taxon>
        <taxon>Viridiplantae</taxon>
        <taxon>Streptophyta</taxon>
        <taxon>Embryophyta</taxon>
        <taxon>Tracheophyta</taxon>
        <taxon>Spermatophyta</taxon>
        <taxon>Magnoliopsida</taxon>
        <taxon>eudicotyledons</taxon>
        <taxon>Gunneridae</taxon>
        <taxon>Pentapetalae</taxon>
        <taxon>asterids</taxon>
        <taxon>lamiids</taxon>
        <taxon>Lamiales</taxon>
        <taxon>Pedaliaceae</taxon>
        <taxon>Sesamum</taxon>
    </lineage>
</organism>
<reference evidence="2" key="2">
    <citation type="journal article" date="2024" name="Plant">
        <title>Genomic evolution and insights into agronomic trait innovations of Sesamum species.</title>
        <authorList>
            <person name="Miao H."/>
            <person name="Wang L."/>
            <person name="Qu L."/>
            <person name="Liu H."/>
            <person name="Sun Y."/>
            <person name="Le M."/>
            <person name="Wang Q."/>
            <person name="Wei S."/>
            <person name="Zheng Y."/>
            <person name="Lin W."/>
            <person name="Duan Y."/>
            <person name="Cao H."/>
            <person name="Xiong S."/>
            <person name="Wang X."/>
            <person name="Wei L."/>
            <person name="Li C."/>
            <person name="Ma Q."/>
            <person name="Ju M."/>
            <person name="Zhao R."/>
            <person name="Li G."/>
            <person name="Mu C."/>
            <person name="Tian Q."/>
            <person name="Mei H."/>
            <person name="Zhang T."/>
            <person name="Gao T."/>
            <person name="Zhang H."/>
        </authorList>
    </citation>
    <scope>NUCLEOTIDE SEQUENCE</scope>
    <source>
        <strain evidence="2">G02</strain>
    </source>
</reference>
<protein>
    <recommendedName>
        <fullName evidence="1">Reverse transcriptase zinc-binding domain-containing protein</fullName>
    </recommendedName>
</protein>
<dbReference type="PANTHER" id="PTHR33116:SF78">
    <property type="entry name" value="OS12G0587133 PROTEIN"/>
    <property type="match status" value="1"/>
</dbReference>
<gene>
    <name evidence="2" type="ORF">Sradi_2077500</name>
</gene>
<dbReference type="InterPro" id="IPR026960">
    <property type="entry name" value="RVT-Znf"/>
</dbReference>
<sequence length="282" mass="32251">MGPQAVLRACLAVNTSKSSILTAGIVNNNLDGIVARMEFTKGEMLVRSVIQGVECFSLLAAVVDKIHRLSRNFLWNSKRTLVAWEEICHPKEESGLGIQHIQSWNVALLARVLWNIHRRRQIRCRFISAFGTSEATIQCMADWSNTKGLETSKAYEYFKPKLTRQLWKAAIWKAFIPLKYSFILWLGLRSRLATRNRLAFLQDEHSCSLCINTLESASHLFFACPFSAYVWSHIRQWLDINRCMSTLASAVKWLKKEKTGSSVQNKARALALACTIYSLWRH</sequence>
<reference evidence="2" key="1">
    <citation type="submission" date="2020-06" db="EMBL/GenBank/DDBJ databases">
        <authorList>
            <person name="Li T."/>
            <person name="Hu X."/>
            <person name="Zhang T."/>
            <person name="Song X."/>
            <person name="Zhang H."/>
            <person name="Dai N."/>
            <person name="Sheng W."/>
            <person name="Hou X."/>
            <person name="Wei L."/>
        </authorList>
    </citation>
    <scope>NUCLEOTIDE SEQUENCE</scope>
    <source>
        <strain evidence="2">G02</strain>
        <tissue evidence="2">Leaf</tissue>
    </source>
</reference>
<dbReference type="EMBL" id="JACGWJ010000008">
    <property type="protein sequence ID" value="KAL0404367.1"/>
    <property type="molecule type" value="Genomic_DNA"/>
</dbReference>
<accession>A0AAW2TIH6</accession>
<evidence type="ECO:0000313" key="2">
    <source>
        <dbReference type="EMBL" id="KAL0404367.1"/>
    </source>
</evidence>
<dbReference type="Pfam" id="PF13966">
    <property type="entry name" value="zf-RVT"/>
    <property type="match status" value="1"/>
</dbReference>
<name>A0AAW2TIH6_SESRA</name>
<dbReference type="AlphaFoldDB" id="A0AAW2TIH6"/>
<evidence type="ECO:0000259" key="1">
    <source>
        <dbReference type="Pfam" id="PF13966"/>
    </source>
</evidence>
<comment type="caution">
    <text evidence="2">The sequence shown here is derived from an EMBL/GenBank/DDBJ whole genome shotgun (WGS) entry which is preliminary data.</text>
</comment>
<feature type="domain" description="Reverse transcriptase zinc-binding" evidence="1">
    <location>
        <begin position="151"/>
        <end position="231"/>
    </location>
</feature>
<proteinExistence type="predicted"/>